<feature type="region of interest" description="Disordered" evidence="1">
    <location>
        <begin position="154"/>
        <end position="205"/>
    </location>
</feature>
<sequence length="345" mass="36428">SSQRGTSWSLLRPSVNSSKQQQEWPGRQQAESSSRRLTDLHLRQLDESVEPQQRPPPPPTGPSSNAEALAAAAAATAQPRVPPSSSFSQSLVLIPDCSKRFINELAMKSADGPTIGRRIVESSGGADPHPVFKVRRAAEAQRFGCSEASAAAAGAGGSKIRSTAASSQQQQQQQQQQHEQQQQSLASSAAAAAAAAPKPHQLYWPPADPRKLYKLEAAPALWRPPSPRPRLPLPPSLPPRDRISAIGGGSSASTAVGSAAAAAAVSAAWSGRQPRNPAQPTDPFAGFVGGFTHVSASITLESRALFFLSLVGHSDQDPVQCRSPQFIQACRSGCFLRGCEVRGVY</sequence>
<keyword evidence="2" id="KW-1185">Reference proteome</keyword>
<proteinExistence type="predicted"/>
<dbReference type="Proteomes" id="UP000095280">
    <property type="component" value="Unplaced"/>
</dbReference>
<evidence type="ECO:0000313" key="3">
    <source>
        <dbReference type="WBParaSite" id="maker-unitig_42368-snap-gene-0.2-mRNA-1"/>
    </source>
</evidence>
<protein>
    <submittedName>
        <fullName evidence="3">Uncharacterized protein</fullName>
    </submittedName>
</protein>
<feature type="compositionally biased region" description="Polar residues" evidence="1">
    <location>
        <begin position="1"/>
        <end position="23"/>
    </location>
</feature>
<feature type="compositionally biased region" description="Basic and acidic residues" evidence="1">
    <location>
        <begin position="33"/>
        <end position="46"/>
    </location>
</feature>
<feature type="compositionally biased region" description="Low complexity" evidence="1">
    <location>
        <begin position="66"/>
        <end position="77"/>
    </location>
</feature>
<evidence type="ECO:0000256" key="1">
    <source>
        <dbReference type="SAM" id="MobiDB-lite"/>
    </source>
</evidence>
<evidence type="ECO:0000313" key="2">
    <source>
        <dbReference type="Proteomes" id="UP000095280"/>
    </source>
</evidence>
<reference evidence="3" key="1">
    <citation type="submission" date="2016-11" db="UniProtKB">
        <authorList>
            <consortium name="WormBaseParasite"/>
        </authorList>
    </citation>
    <scope>IDENTIFICATION</scope>
</reference>
<dbReference type="AlphaFoldDB" id="A0A1I8FNL9"/>
<feature type="compositionally biased region" description="Low complexity" evidence="1">
    <location>
        <begin position="164"/>
        <end position="196"/>
    </location>
</feature>
<dbReference type="WBParaSite" id="maker-unitig_42368-snap-gene-0.2-mRNA-1">
    <property type="protein sequence ID" value="maker-unitig_42368-snap-gene-0.2-mRNA-1"/>
    <property type="gene ID" value="maker-unitig_42368-snap-gene-0.2"/>
</dbReference>
<feature type="region of interest" description="Disordered" evidence="1">
    <location>
        <begin position="1"/>
        <end position="89"/>
    </location>
</feature>
<accession>A0A1I8FNL9</accession>
<organism evidence="2 3">
    <name type="scientific">Macrostomum lignano</name>
    <dbReference type="NCBI Taxonomy" id="282301"/>
    <lineage>
        <taxon>Eukaryota</taxon>
        <taxon>Metazoa</taxon>
        <taxon>Spiralia</taxon>
        <taxon>Lophotrochozoa</taxon>
        <taxon>Platyhelminthes</taxon>
        <taxon>Rhabditophora</taxon>
        <taxon>Macrostomorpha</taxon>
        <taxon>Macrostomida</taxon>
        <taxon>Macrostomidae</taxon>
        <taxon>Macrostomum</taxon>
    </lineage>
</organism>
<name>A0A1I8FNL9_9PLAT</name>
<feature type="region of interest" description="Disordered" evidence="1">
    <location>
        <begin position="108"/>
        <end position="130"/>
    </location>
</feature>